<sequence length="320" mass="34329">MKHSIKALALLAALASVSGTVDAEVPAWAYALNPPAAQPAIDDEKPQRVPDSTASFTRREIAAITAQPPDWHPEEHPAMPGIVGRSREPRVYACAFCHLPNGAGRPENTNLAGLSANYIKAQITAFREDKRLGSEPRRAPQTNMIALAKELTDLEIEESATYFASLTPVSFIKVVESPTAPRTIVAGWMLNKAPGSNTEPIGDRIVELAEDVDRFENRDSRTPYIAYVPTGSLARGADLVATGSSGRTLPCAACHGADLKGVADVPRIVGRSPSYLFRQLYDMRGATRTGAASELMKPVVVHLTDADMVAIAAYLASRTD</sequence>
<protein>
    <submittedName>
        <fullName evidence="9">C-type cytochrome</fullName>
    </submittedName>
</protein>
<reference evidence="10" key="1">
    <citation type="journal article" date="2019" name="Int. J. Syst. Evol. Microbiol.">
        <title>The Global Catalogue of Microorganisms (GCM) 10K type strain sequencing project: providing services to taxonomists for standard genome sequencing and annotation.</title>
        <authorList>
            <consortium name="The Broad Institute Genomics Platform"/>
            <consortium name="The Broad Institute Genome Sequencing Center for Infectious Disease"/>
            <person name="Wu L."/>
            <person name="Ma J."/>
        </authorList>
    </citation>
    <scope>NUCLEOTIDE SEQUENCE [LARGE SCALE GENOMIC DNA]</scope>
    <source>
        <strain evidence="10">CGMCC 1.10759</strain>
    </source>
</reference>
<dbReference type="Pfam" id="PF00034">
    <property type="entry name" value="Cytochrom_C"/>
    <property type="match status" value="2"/>
</dbReference>
<organism evidence="9 10">
    <name type="scientific">Steroidobacter flavus</name>
    <dbReference type="NCBI Taxonomy" id="1842136"/>
    <lineage>
        <taxon>Bacteria</taxon>
        <taxon>Pseudomonadati</taxon>
        <taxon>Pseudomonadota</taxon>
        <taxon>Gammaproteobacteria</taxon>
        <taxon>Steroidobacterales</taxon>
        <taxon>Steroidobacteraceae</taxon>
        <taxon>Steroidobacter</taxon>
    </lineage>
</organism>
<dbReference type="PANTHER" id="PTHR33751">
    <property type="entry name" value="CBB3-TYPE CYTOCHROME C OXIDASE SUBUNIT FIXP"/>
    <property type="match status" value="1"/>
</dbReference>
<evidence type="ECO:0000256" key="2">
    <source>
        <dbReference type="ARBA" id="ARBA00022617"/>
    </source>
</evidence>
<accession>A0ABV8SZR5</accession>
<evidence type="ECO:0000256" key="5">
    <source>
        <dbReference type="ARBA" id="ARBA00023004"/>
    </source>
</evidence>
<keyword evidence="4" id="KW-0249">Electron transport</keyword>
<comment type="caution">
    <text evidence="9">The sequence shown here is derived from an EMBL/GenBank/DDBJ whole genome shotgun (WGS) entry which is preliminary data.</text>
</comment>
<dbReference type="SUPFAM" id="SSF46626">
    <property type="entry name" value="Cytochrome c"/>
    <property type="match status" value="2"/>
</dbReference>
<evidence type="ECO:0000256" key="1">
    <source>
        <dbReference type="ARBA" id="ARBA00022448"/>
    </source>
</evidence>
<gene>
    <name evidence="9" type="ORF">ACFPN2_22355</name>
</gene>
<dbReference type="PROSITE" id="PS51007">
    <property type="entry name" value="CYTC"/>
    <property type="match status" value="2"/>
</dbReference>
<evidence type="ECO:0000256" key="4">
    <source>
        <dbReference type="ARBA" id="ARBA00022982"/>
    </source>
</evidence>
<feature type="domain" description="Cytochrome c" evidence="8">
    <location>
        <begin position="76"/>
        <end position="167"/>
    </location>
</feature>
<dbReference type="Proteomes" id="UP001595904">
    <property type="component" value="Unassembled WGS sequence"/>
</dbReference>
<dbReference type="InterPro" id="IPR050597">
    <property type="entry name" value="Cytochrome_c_Oxidase_Subunit"/>
</dbReference>
<dbReference type="InterPro" id="IPR036909">
    <property type="entry name" value="Cyt_c-like_dom_sf"/>
</dbReference>
<dbReference type="InterPro" id="IPR009056">
    <property type="entry name" value="Cyt_c-like_dom"/>
</dbReference>
<keyword evidence="5 6" id="KW-0408">Iron</keyword>
<dbReference type="EMBL" id="JBHSDU010000010">
    <property type="protein sequence ID" value="MFC4311844.1"/>
    <property type="molecule type" value="Genomic_DNA"/>
</dbReference>
<dbReference type="RefSeq" id="WP_380600735.1">
    <property type="nucleotide sequence ID" value="NZ_JBHSDU010000010.1"/>
</dbReference>
<keyword evidence="2 6" id="KW-0349">Heme</keyword>
<evidence type="ECO:0000256" key="6">
    <source>
        <dbReference type="PROSITE-ProRule" id="PRU00433"/>
    </source>
</evidence>
<feature type="signal peptide" evidence="7">
    <location>
        <begin position="1"/>
        <end position="23"/>
    </location>
</feature>
<keyword evidence="3 6" id="KW-0479">Metal-binding</keyword>
<evidence type="ECO:0000313" key="10">
    <source>
        <dbReference type="Proteomes" id="UP001595904"/>
    </source>
</evidence>
<keyword evidence="7" id="KW-0732">Signal</keyword>
<evidence type="ECO:0000259" key="8">
    <source>
        <dbReference type="PROSITE" id="PS51007"/>
    </source>
</evidence>
<dbReference type="PANTHER" id="PTHR33751:SF9">
    <property type="entry name" value="CYTOCHROME C4"/>
    <property type="match status" value="1"/>
</dbReference>
<keyword evidence="10" id="KW-1185">Reference proteome</keyword>
<keyword evidence="1" id="KW-0813">Transport</keyword>
<dbReference type="Gene3D" id="1.10.760.10">
    <property type="entry name" value="Cytochrome c-like domain"/>
    <property type="match status" value="2"/>
</dbReference>
<feature type="chain" id="PRO_5046595464" evidence="7">
    <location>
        <begin position="24"/>
        <end position="320"/>
    </location>
</feature>
<feature type="domain" description="Cytochrome c" evidence="8">
    <location>
        <begin position="231"/>
        <end position="319"/>
    </location>
</feature>
<proteinExistence type="predicted"/>
<name>A0ABV8SZR5_9GAMM</name>
<evidence type="ECO:0000313" key="9">
    <source>
        <dbReference type="EMBL" id="MFC4311844.1"/>
    </source>
</evidence>
<evidence type="ECO:0000256" key="3">
    <source>
        <dbReference type="ARBA" id="ARBA00022723"/>
    </source>
</evidence>
<evidence type="ECO:0000256" key="7">
    <source>
        <dbReference type="SAM" id="SignalP"/>
    </source>
</evidence>